<keyword evidence="2" id="KW-1185">Reference proteome</keyword>
<dbReference type="Proteomes" id="UP000181911">
    <property type="component" value="Chromosome I"/>
</dbReference>
<protein>
    <submittedName>
        <fullName evidence="1">Uncharacterized protein</fullName>
    </submittedName>
</protein>
<name>A0ABY0ZTT8_9GAMM</name>
<organism evidence="1 2">
    <name type="scientific">Stutzerimonas xanthomarina</name>
    <dbReference type="NCBI Taxonomy" id="271420"/>
    <lineage>
        <taxon>Bacteria</taxon>
        <taxon>Pseudomonadati</taxon>
        <taxon>Pseudomonadota</taxon>
        <taxon>Gammaproteobacteria</taxon>
        <taxon>Pseudomonadales</taxon>
        <taxon>Pseudomonadaceae</taxon>
        <taxon>Stutzerimonas</taxon>
    </lineage>
</organism>
<evidence type="ECO:0000313" key="2">
    <source>
        <dbReference type="Proteomes" id="UP000181911"/>
    </source>
</evidence>
<proteinExistence type="predicted"/>
<accession>A0ABY0ZTT8</accession>
<sequence length="65" mass="7135">MLLFGETLLNRCFCESFEVCEVLCCNGMDDHPVDGVVIVDGKVAETDGFLQALGQRDVQKAVLDQ</sequence>
<gene>
    <name evidence="1" type="ORF">SAMN05216535_2036</name>
</gene>
<dbReference type="EMBL" id="LT629970">
    <property type="protein sequence ID" value="SEH81138.1"/>
    <property type="molecule type" value="Genomic_DNA"/>
</dbReference>
<reference evidence="1 2" key="1">
    <citation type="submission" date="2016-10" db="EMBL/GenBank/DDBJ databases">
        <authorList>
            <person name="Varghese N."/>
            <person name="Submissions S."/>
        </authorList>
    </citation>
    <scope>NUCLEOTIDE SEQUENCE [LARGE SCALE GENOMIC DNA]</scope>
    <source>
        <strain evidence="1 2">LMG 23572</strain>
    </source>
</reference>
<evidence type="ECO:0000313" key="1">
    <source>
        <dbReference type="EMBL" id="SEH81138.1"/>
    </source>
</evidence>